<evidence type="ECO:0000313" key="1">
    <source>
        <dbReference type="EMBL" id="RVU00075.1"/>
    </source>
</evidence>
<keyword evidence="2" id="KW-1185">Reference proteome</keyword>
<proteinExistence type="predicted"/>
<protein>
    <submittedName>
        <fullName evidence="1">Uncharacterized protein</fullName>
    </submittedName>
</protein>
<reference evidence="1 2" key="1">
    <citation type="submission" date="2019-01" db="EMBL/GenBank/DDBJ databases">
        <authorList>
            <person name="Chen W.-M."/>
        </authorList>
    </citation>
    <scope>NUCLEOTIDE SEQUENCE [LARGE SCALE GENOMIC DNA]</scope>
    <source>
        <strain evidence="1 2">YBJ-36</strain>
    </source>
</reference>
<dbReference type="AlphaFoldDB" id="A0A437MQZ7"/>
<dbReference type="RefSeq" id="WP_127705977.1">
    <property type="nucleotide sequence ID" value="NZ_SACK01000006.1"/>
</dbReference>
<gene>
    <name evidence="1" type="ORF">EOD41_14030</name>
</gene>
<dbReference type="OrthoDB" id="9855071at2"/>
<sequence>MRSIGILILVAFLAASYNQLSLNEISFNDNFDDVQKALIKVSALSKKLTKDTTGLNTNYYFERDTLFINNKIAGNGQVTYTGKIDALNHFSQLERQEFLNSVKLLNQNYIDAGYIDSGTNLWMFIYRWDKKASSDDMRLILILNDEDILLIDPLYKIIEHKKNLFLIAGKEADVE</sequence>
<dbReference type="EMBL" id="SACK01000006">
    <property type="protein sequence ID" value="RVU00075.1"/>
    <property type="molecule type" value="Genomic_DNA"/>
</dbReference>
<comment type="caution">
    <text evidence="1">The sequence shown here is derived from an EMBL/GenBank/DDBJ whole genome shotgun (WGS) entry which is preliminary data.</text>
</comment>
<organism evidence="1 2">
    <name type="scientific">Mucilaginibacter limnophilus</name>
    <dbReference type="NCBI Taxonomy" id="1932778"/>
    <lineage>
        <taxon>Bacteria</taxon>
        <taxon>Pseudomonadati</taxon>
        <taxon>Bacteroidota</taxon>
        <taxon>Sphingobacteriia</taxon>
        <taxon>Sphingobacteriales</taxon>
        <taxon>Sphingobacteriaceae</taxon>
        <taxon>Mucilaginibacter</taxon>
    </lineage>
</organism>
<dbReference type="Proteomes" id="UP000282759">
    <property type="component" value="Unassembled WGS sequence"/>
</dbReference>
<evidence type="ECO:0000313" key="2">
    <source>
        <dbReference type="Proteomes" id="UP000282759"/>
    </source>
</evidence>
<accession>A0A437MQZ7</accession>
<name>A0A437MQZ7_9SPHI</name>